<keyword evidence="7" id="KW-0768">Sushi</keyword>
<dbReference type="Gene3D" id="2.10.70.10">
    <property type="entry name" value="Complement Module, domain 1"/>
    <property type="match status" value="1"/>
</dbReference>
<dbReference type="InterPro" id="IPR013783">
    <property type="entry name" value="Ig-like_fold"/>
</dbReference>
<keyword evidence="2 9" id="KW-0812">Transmembrane</keyword>
<dbReference type="PANTHER" id="PTHR13802">
    <property type="entry name" value="MUCIN 4-RELATED"/>
    <property type="match status" value="1"/>
</dbReference>
<dbReference type="PROSITE" id="PS51220">
    <property type="entry name" value="NIDO"/>
    <property type="match status" value="1"/>
</dbReference>
<dbReference type="GO" id="GO:0007160">
    <property type="term" value="P:cell-matrix adhesion"/>
    <property type="evidence" value="ECO:0007669"/>
    <property type="project" value="InterPro"/>
</dbReference>
<dbReference type="Pfam" id="PF23263">
    <property type="entry name" value="C8-3_MUC4"/>
    <property type="match status" value="1"/>
</dbReference>
<reference evidence="14 15" key="1">
    <citation type="submission" date="2019-10" db="EMBL/GenBank/DDBJ databases">
        <title>Assembly and Annotation for the nematode Trichostrongylus colubriformis.</title>
        <authorList>
            <person name="Martin J."/>
        </authorList>
    </citation>
    <scope>NUCLEOTIDE SEQUENCE [LARGE SCALE GENOMIC DNA]</scope>
    <source>
        <strain evidence="14">G859</strain>
        <tissue evidence="14">Whole worm</tissue>
    </source>
</reference>
<dbReference type="GO" id="GO:0016020">
    <property type="term" value="C:membrane"/>
    <property type="evidence" value="ECO:0007669"/>
    <property type="project" value="UniProtKB-SubCell"/>
</dbReference>
<evidence type="ECO:0000256" key="7">
    <source>
        <dbReference type="PROSITE-ProRule" id="PRU00302"/>
    </source>
</evidence>
<evidence type="ECO:0000256" key="2">
    <source>
        <dbReference type="ARBA" id="ARBA00022692"/>
    </source>
</evidence>
<dbReference type="InterPro" id="IPR035976">
    <property type="entry name" value="Sushi/SCR/CCP_sf"/>
</dbReference>
<feature type="domain" description="Sushi" evidence="11">
    <location>
        <begin position="1131"/>
        <end position="1190"/>
    </location>
</feature>
<dbReference type="PROSITE" id="PS51233">
    <property type="entry name" value="VWFD"/>
    <property type="match status" value="1"/>
</dbReference>
<feature type="compositionally biased region" description="Basic and acidic residues" evidence="8">
    <location>
        <begin position="64"/>
        <end position="74"/>
    </location>
</feature>
<dbReference type="SMART" id="SM00032">
    <property type="entry name" value="CCP"/>
    <property type="match status" value="1"/>
</dbReference>
<comment type="caution">
    <text evidence="14">The sequence shown here is derived from an EMBL/GenBank/DDBJ whole genome shotgun (WGS) entry which is preliminary data.</text>
</comment>
<dbReference type="SMART" id="SM00723">
    <property type="entry name" value="AMOP"/>
    <property type="match status" value="1"/>
</dbReference>
<dbReference type="InterPro" id="IPR014756">
    <property type="entry name" value="Ig_E-set"/>
</dbReference>
<dbReference type="CDD" id="cd00033">
    <property type="entry name" value="CCP"/>
    <property type="match status" value="1"/>
</dbReference>
<evidence type="ECO:0000259" key="10">
    <source>
        <dbReference type="PROSITE" id="PS50856"/>
    </source>
</evidence>
<dbReference type="Gene3D" id="2.60.40.10">
    <property type="entry name" value="Immunoglobulins"/>
    <property type="match status" value="1"/>
</dbReference>
<feature type="transmembrane region" description="Helical" evidence="9">
    <location>
        <begin position="1199"/>
        <end position="1223"/>
    </location>
</feature>
<dbReference type="InterPro" id="IPR051495">
    <property type="entry name" value="Epithelial_Barrier/Signaling"/>
</dbReference>
<dbReference type="SUPFAM" id="SSF57535">
    <property type="entry name" value="Complement control module/SCR domain"/>
    <property type="match status" value="1"/>
</dbReference>
<dbReference type="PANTHER" id="PTHR13802:SF52">
    <property type="entry name" value="MUCIN-4"/>
    <property type="match status" value="1"/>
</dbReference>
<proteinExistence type="predicted"/>
<comment type="subcellular location">
    <subcellularLocation>
        <location evidence="1">Membrane</location>
    </subcellularLocation>
</comment>
<feature type="domain" description="NIDO" evidence="12">
    <location>
        <begin position="237"/>
        <end position="402"/>
    </location>
</feature>
<evidence type="ECO:0000256" key="3">
    <source>
        <dbReference type="ARBA" id="ARBA00022729"/>
    </source>
</evidence>
<keyword evidence="4 9" id="KW-1133">Transmembrane helix</keyword>
<keyword evidence="5 9" id="KW-0472">Membrane</keyword>
<organism evidence="14 15">
    <name type="scientific">Trichostrongylus colubriformis</name>
    <name type="common">Black scour worm</name>
    <dbReference type="NCBI Taxonomy" id="6319"/>
    <lineage>
        <taxon>Eukaryota</taxon>
        <taxon>Metazoa</taxon>
        <taxon>Ecdysozoa</taxon>
        <taxon>Nematoda</taxon>
        <taxon>Chromadorea</taxon>
        <taxon>Rhabditida</taxon>
        <taxon>Rhabditina</taxon>
        <taxon>Rhabditomorpha</taxon>
        <taxon>Strongyloidea</taxon>
        <taxon>Trichostrongylidae</taxon>
        <taxon>Trichostrongylus</taxon>
    </lineage>
</organism>
<dbReference type="PROSITE" id="PS50923">
    <property type="entry name" value="SUSHI"/>
    <property type="match status" value="1"/>
</dbReference>
<dbReference type="Pfam" id="PF03782">
    <property type="entry name" value="AMOP"/>
    <property type="match status" value="1"/>
</dbReference>
<evidence type="ECO:0000256" key="8">
    <source>
        <dbReference type="SAM" id="MobiDB-lite"/>
    </source>
</evidence>
<dbReference type="InterPro" id="IPR001846">
    <property type="entry name" value="VWF_type-D"/>
</dbReference>
<evidence type="ECO:0000313" key="14">
    <source>
        <dbReference type="EMBL" id="KAK5978866.1"/>
    </source>
</evidence>
<dbReference type="InterPro" id="IPR056619">
    <property type="entry name" value="C8-3_MUC4"/>
</dbReference>
<dbReference type="SUPFAM" id="SSF81296">
    <property type="entry name" value="E set domains"/>
    <property type="match status" value="1"/>
</dbReference>
<keyword evidence="6 7" id="KW-1015">Disulfide bond</keyword>
<dbReference type="Proteomes" id="UP001331761">
    <property type="component" value="Unassembled WGS sequence"/>
</dbReference>
<dbReference type="SMART" id="SM00539">
    <property type="entry name" value="NIDO"/>
    <property type="match status" value="1"/>
</dbReference>
<feature type="domain" description="AMOP" evidence="10">
    <location>
        <begin position="633"/>
        <end position="792"/>
    </location>
</feature>
<dbReference type="Pfam" id="PF00084">
    <property type="entry name" value="Sushi"/>
    <property type="match status" value="1"/>
</dbReference>
<feature type="disulfide bond" evidence="7">
    <location>
        <begin position="1161"/>
        <end position="1188"/>
    </location>
</feature>
<evidence type="ECO:0000259" key="13">
    <source>
        <dbReference type="PROSITE" id="PS51233"/>
    </source>
</evidence>
<dbReference type="AlphaFoldDB" id="A0AAN8FHM6"/>
<accession>A0AAN8FHM6</accession>
<evidence type="ECO:0000259" key="12">
    <source>
        <dbReference type="PROSITE" id="PS51220"/>
    </source>
</evidence>
<evidence type="ECO:0000256" key="1">
    <source>
        <dbReference type="ARBA" id="ARBA00004370"/>
    </source>
</evidence>
<evidence type="ECO:0000256" key="9">
    <source>
        <dbReference type="SAM" id="Phobius"/>
    </source>
</evidence>
<name>A0AAN8FHM6_TRICO</name>
<dbReference type="InterPro" id="IPR005533">
    <property type="entry name" value="AMOP_dom"/>
</dbReference>
<keyword evidence="3" id="KW-0732">Signal</keyword>
<dbReference type="Pfam" id="PF06119">
    <property type="entry name" value="NIDO"/>
    <property type="match status" value="1"/>
</dbReference>
<protein>
    <submittedName>
        <fullName evidence="14">AMOP domain protein</fullName>
    </submittedName>
</protein>
<dbReference type="EMBL" id="WIXE01008920">
    <property type="protein sequence ID" value="KAK5978866.1"/>
    <property type="molecule type" value="Genomic_DNA"/>
</dbReference>
<gene>
    <name evidence="14" type="ORF">GCK32_005653</name>
</gene>
<evidence type="ECO:0000259" key="11">
    <source>
        <dbReference type="PROSITE" id="PS50923"/>
    </source>
</evidence>
<comment type="caution">
    <text evidence="7">Lacks conserved residue(s) required for the propagation of feature annotation.</text>
</comment>
<dbReference type="PROSITE" id="PS50856">
    <property type="entry name" value="AMOP"/>
    <property type="match status" value="1"/>
</dbReference>
<dbReference type="Pfam" id="PF00094">
    <property type="entry name" value="VWD"/>
    <property type="match status" value="1"/>
</dbReference>
<feature type="region of interest" description="Disordered" evidence="8">
    <location>
        <begin position="58"/>
        <end position="81"/>
    </location>
</feature>
<feature type="domain" description="VWFD" evidence="13">
    <location>
        <begin position="804"/>
        <end position="1040"/>
    </location>
</feature>
<sequence length="1264" mass="144882">MGPAIPADWYQLGVMWRRLLAIASVLVVAFCLLHPPDTSPSESLLNFINAIEKRSQKSINGVSERSHLPTKEDAQNTAQKTNIPDKEIPERIRKKRQSYQDYLDNLGRADYDVRIEEGWQDILYPFGTWAMDEQLMGQAGRETQTNLGFDCPFFGFRFNYTFVYPMGMISFAQPSFTTPPWTFPNPSWPKQRDHSFIAPFYADAMYQWIGNTKISNTFYRSVHRPRSSIYGQQNIYQQQQYRKKRQMPGRISQPGMVVDPLLLDNITQAVRDGYTGANGWRAEHAFIVTWYRMAYGGAPRALDVSQFEHVKDWQNTFQLVVATDEIRTFAIFNYARLNWTTSNEAGGLNGFGGKQAAVAGFNGGNGTGWYQLPYSGHGRIWKLAYFSNVLTPGRWIHRIDEVIIPAGCTNASTGRVITAPPWGPMQGGMAVNISGPCLRPTDNIKVNFENWQVDCKRLNRVRARCIMPMFHKTGLVSIRMSRDGGQSFPFFGKFYVVVPDRAPAYVSLKDDVDDVNNRWYQPYAESLTMSWQALNLTYNFGARVDISLFGYWEDADRSHFVQVDYLAKGVTNTGTYSFKPSTLQRQPLIQNAWQKFTFGFVRVSLSDAEDGVLWSKPTPFPWYYLPDWKKHYGTNWALDMCIEWFEYDGKRRNFQMDLTKDTPCPCKMSQALLDLGRYMPIMDCDKDGDTSCPVNKGAQHCIQGVQPSSTGSSQQCCYDYDGYLMFTDDWEPDGDYNRFYQPGTPARAHKFGASPFRQPPFIPTMSNYQLDLMPYRTCCTYAQHCEFYYWRRMTNGCQDYKAPAAGYMYGEPHVITFDGAKYTFPGKGYFVLVMSDDPTHKLMVQVRLEQPDDTLWHSHVNATVITGVAVQENDSSIVQVFARKPMRRWRYRTDVYVDGVRRFFDKPHWKYQQFRNVDLRNPLQNMNQSEIIIMLKSGVGIQVHESYGMLDVLVSLPPSYNTTCKPGVTASSSLNSMDGTTRCYTTLGLLGTYNNDINDDLTSSTGQVTRSSGDTFTASTTQMIYDQFGSTWRVDGKNDKIGSVLFSEQFKPIYNPLLFASTDYTPVFWPQYLDMNASRVFTMEQVTSTCQGVPQCEYDYTMTGRREVGLTTLRKQKNFFAMQKSGSKQLISCGPLLKKEGVVKTPANGNYLDGDSVTFSCKPKYFIHGDIERTCRNGTWSPGWWAWCRDRNLEYALKWMTALLSIFGIVMVFIIFFCILWNIRRKKQQEHAQRLLEKGGITDSRLIANANTRERLSKQRLSLM</sequence>
<evidence type="ECO:0000313" key="15">
    <source>
        <dbReference type="Proteomes" id="UP001331761"/>
    </source>
</evidence>
<evidence type="ECO:0000256" key="5">
    <source>
        <dbReference type="ARBA" id="ARBA00023136"/>
    </source>
</evidence>
<evidence type="ECO:0000256" key="6">
    <source>
        <dbReference type="ARBA" id="ARBA00023157"/>
    </source>
</evidence>
<dbReference type="SMART" id="SM00216">
    <property type="entry name" value="VWD"/>
    <property type="match status" value="1"/>
</dbReference>
<dbReference type="InterPro" id="IPR000436">
    <property type="entry name" value="Sushi_SCR_CCP_dom"/>
</dbReference>
<keyword evidence="15" id="KW-1185">Reference proteome</keyword>
<dbReference type="InterPro" id="IPR003886">
    <property type="entry name" value="NIDO_dom"/>
</dbReference>
<evidence type="ECO:0000256" key="4">
    <source>
        <dbReference type="ARBA" id="ARBA00022989"/>
    </source>
</evidence>